<dbReference type="InterPro" id="IPR057237">
    <property type="entry name" value="DUF7915"/>
</dbReference>
<dbReference type="Proteomes" id="UP000289340">
    <property type="component" value="Chromosome 11"/>
</dbReference>
<proteinExistence type="predicted"/>
<sequence length="274" mass="31123">LELMADSSDVCPTEDALKAFLEYLVDPVLPAKPSTRDNSPSPSQHQLVAKQVYISSFFSFILVHSVVLLYNYYHRKQYPELAFLSFVEFCRLALVLRSTLSVHMKSMLKPDETELVEQLSLTEGKILNALVEKDVDTFSRSSEITSGAIQMYKKRRAIKKPTKNESNSEEEGILQIGYSAVKKAAGINKTDITSLESYTVYSQSKAKTASRFYIMKCSQLINLEFIQPIKSLIERLLGPLVKRSSSSWTVTSVVEYFYVLLYSEVILEWISRLV</sequence>
<comment type="caution">
    <text evidence="3">The sequence shown here is derived from an EMBL/GenBank/DDBJ whole genome shotgun (WGS) entry which is preliminary data.</text>
</comment>
<keyword evidence="1" id="KW-1133">Transmembrane helix</keyword>
<evidence type="ECO:0000259" key="2">
    <source>
        <dbReference type="Pfam" id="PF25502"/>
    </source>
</evidence>
<dbReference type="Pfam" id="PF25502">
    <property type="entry name" value="DUF7915"/>
    <property type="match status" value="1"/>
</dbReference>
<feature type="domain" description="DUF7915" evidence="2">
    <location>
        <begin position="129"/>
        <end position="272"/>
    </location>
</feature>
<name>A0A445IED3_GLYSO</name>
<dbReference type="AlphaFoldDB" id="A0A445IED3"/>
<feature type="non-terminal residue" evidence="3">
    <location>
        <position position="1"/>
    </location>
</feature>
<evidence type="ECO:0000313" key="3">
    <source>
        <dbReference type="EMBL" id="RZB84367.1"/>
    </source>
</evidence>
<keyword evidence="1" id="KW-0472">Membrane</keyword>
<gene>
    <name evidence="3" type="ORF">D0Y65_032629</name>
</gene>
<evidence type="ECO:0000313" key="4">
    <source>
        <dbReference type="Proteomes" id="UP000289340"/>
    </source>
</evidence>
<dbReference type="PANTHER" id="PTHR33913">
    <property type="entry name" value="ALEURONE LAYER MORPHOGENESIS PROTEIN"/>
    <property type="match status" value="1"/>
</dbReference>
<dbReference type="PANTHER" id="PTHR33913:SF3">
    <property type="entry name" value="ALEURONE LAYER MORPHOGENESIS PROTEIN"/>
    <property type="match status" value="1"/>
</dbReference>
<evidence type="ECO:0000256" key="1">
    <source>
        <dbReference type="SAM" id="Phobius"/>
    </source>
</evidence>
<keyword evidence="4" id="KW-1185">Reference proteome</keyword>
<feature type="transmembrane region" description="Helical" evidence="1">
    <location>
        <begin position="52"/>
        <end position="70"/>
    </location>
</feature>
<protein>
    <recommendedName>
        <fullName evidence="2">DUF7915 domain-containing protein</fullName>
    </recommendedName>
</protein>
<keyword evidence="1" id="KW-0812">Transmembrane</keyword>
<accession>A0A445IED3</accession>
<organism evidence="3 4">
    <name type="scientific">Glycine soja</name>
    <name type="common">Wild soybean</name>
    <dbReference type="NCBI Taxonomy" id="3848"/>
    <lineage>
        <taxon>Eukaryota</taxon>
        <taxon>Viridiplantae</taxon>
        <taxon>Streptophyta</taxon>
        <taxon>Embryophyta</taxon>
        <taxon>Tracheophyta</taxon>
        <taxon>Spermatophyta</taxon>
        <taxon>Magnoliopsida</taxon>
        <taxon>eudicotyledons</taxon>
        <taxon>Gunneridae</taxon>
        <taxon>Pentapetalae</taxon>
        <taxon>rosids</taxon>
        <taxon>fabids</taxon>
        <taxon>Fabales</taxon>
        <taxon>Fabaceae</taxon>
        <taxon>Papilionoideae</taxon>
        <taxon>50 kb inversion clade</taxon>
        <taxon>NPAAA clade</taxon>
        <taxon>indigoferoid/millettioid clade</taxon>
        <taxon>Phaseoleae</taxon>
        <taxon>Glycine</taxon>
        <taxon>Glycine subgen. Soja</taxon>
    </lineage>
</organism>
<dbReference type="EMBL" id="QZWG01000011">
    <property type="protein sequence ID" value="RZB84367.1"/>
    <property type="molecule type" value="Genomic_DNA"/>
</dbReference>
<reference evidence="3 4" key="1">
    <citation type="submission" date="2018-09" db="EMBL/GenBank/DDBJ databases">
        <title>A high-quality reference genome of wild soybean provides a powerful tool to mine soybean genomes.</title>
        <authorList>
            <person name="Xie M."/>
            <person name="Chung C.Y.L."/>
            <person name="Li M.-W."/>
            <person name="Wong F.-L."/>
            <person name="Chan T.-F."/>
            <person name="Lam H.-M."/>
        </authorList>
    </citation>
    <scope>NUCLEOTIDE SEQUENCE [LARGE SCALE GENOMIC DNA]</scope>
    <source>
        <strain evidence="4">cv. W05</strain>
        <tissue evidence="3">Hypocotyl of etiolated seedlings</tissue>
    </source>
</reference>